<evidence type="ECO:0000313" key="3">
    <source>
        <dbReference type="Proteomes" id="UP000236731"/>
    </source>
</evidence>
<feature type="repeat" description="TPR" evidence="1">
    <location>
        <begin position="53"/>
        <end position="86"/>
    </location>
</feature>
<evidence type="ECO:0000256" key="1">
    <source>
        <dbReference type="PROSITE-ProRule" id="PRU00339"/>
    </source>
</evidence>
<dbReference type="InterPro" id="IPR019734">
    <property type="entry name" value="TPR_rpt"/>
</dbReference>
<dbReference type="PROSITE" id="PS50005">
    <property type="entry name" value="TPR"/>
    <property type="match status" value="1"/>
</dbReference>
<keyword evidence="1" id="KW-0802">TPR repeat</keyword>
<dbReference type="RefSeq" id="WP_103905774.1">
    <property type="nucleotide sequence ID" value="NZ_CP049246.1"/>
</dbReference>
<dbReference type="InterPro" id="IPR011990">
    <property type="entry name" value="TPR-like_helical_dom_sf"/>
</dbReference>
<dbReference type="OrthoDB" id="1524733at2"/>
<dbReference type="Proteomes" id="UP000236731">
    <property type="component" value="Unassembled WGS sequence"/>
</dbReference>
<dbReference type="AlphaFoldDB" id="A0A1H5WQA0"/>
<organism evidence="2 3">
    <name type="scientific">Sphingobacterium lactis</name>
    <dbReference type="NCBI Taxonomy" id="797291"/>
    <lineage>
        <taxon>Bacteria</taxon>
        <taxon>Pseudomonadati</taxon>
        <taxon>Bacteroidota</taxon>
        <taxon>Sphingobacteriia</taxon>
        <taxon>Sphingobacteriales</taxon>
        <taxon>Sphingobacteriaceae</taxon>
        <taxon>Sphingobacterium</taxon>
    </lineage>
</organism>
<protein>
    <submittedName>
        <fullName evidence="2">Uncharacterized protein</fullName>
    </submittedName>
</protein>
<dbReference type="Gene3D" id="1.25.40.10">
    <property type="entry name" value="Tetratricopeptide repeat domain"/>
    <property type="match status" value="1"/>
</dbReference>
<dbReference type="EMBL" id="FNUT01000004">
    <property type="protein sequence ID" value="SEG01137.1"/>
    <property type="molecule type" value="Genomic_DNA"/>
</dbReference>
<accession>A0A1H5WQA0</accession>
<keyword evidence="3" id="KW-1185">Reference proteome</keyword>
<reference evidence="3" key="1">
    <citation type="submission" date="2016-10" db="EMBL/GenBank/DDBJ databases">
        <authorList>
            <person name="Varghese N."/>
            <person name="Submissions S."/>
        </authorList>
    </citation>
    <scope>NUCLEOTIDE SEQUENCE [LARGE SCALE GENOMIC DNA]</scope>
    <source>
        <strain evidence="3">DSM 22361</strain>
    </source>
</reference>
<sequence>MESRLAQLQGFLAESPSDPFLKYALTMEYVKLNNAIEARKGFEDLLLNHEDYVGTYYHFGKFLEAAGEKERALEVYEKGVSIAQSKRNFHAMGELKNAILMANGLLDEDE</sequence>
<gene>
    <name evidence="2" type="ORF">SAMN05421877_104118</name>
</gene>
<name>A0A1H5WQA0_9SPHI</name>
<dbReference type="SUPFAM" id="SSF48452">
    <property type="entry name" value="TPR-like"/>
    <property type="match status" value="1"/>
</dbReference>
<evidence type="ECO:0000313" key="2">
    <source>
        <dbReference type="EMBL" id="SEG01137.1"/>
    </source>
</evidence>
<proteinExistence type="predicted"/>